<name>A0A0D4BJ62_APOCL</name>
<dbReference type="RefSeq" id="YP_009128903.1">
    <property type="nucleotide sequence ID" value="NC_026727.1"/>
</dbReference>
<dbReference type="GO" id="GO:0005743">
    <property type="term" value="C:mitochondrial inner membrane"/>
    <property type="evidence" value="ECO:0007669"/>
    <property type="project" value="UniProtKB-SubCell"/>
</dbReference>
<keyword evidence="9 15" id="KW-0249">Electron transport</keyword>
<dbReference type="PANTHER" id="PTHR11434:SF0">
    <property type="entry name" value="NADH-UBIQUINONE OXIDOREDUCTASE CHAIN 4L"/>
    <property type="match status" value="1"/>
</dbReference>
<reference evidence="16" key="1">
    <citation type="submission" date="2015-01" db="EMBL/GenBank/DDBJ databases">
        <title>Complete mitochondrial genome of the Parastichopus californicus.</title>
        <authorList>
            <person name="Liu W."/>
        </authorList>
    </citation>
    <scope>NUCLEOTIDE SEQUENCE</scope>
</reference>
<evidence type="ECO:0000256" key="13">
    <source>
        <dbReference type="ARBA" id="ARBA00023128"/>
    </source>
</evidence>
<dbReference type="GO" id="GO:0008137">
    <property type="term" value="F:NADH dehydrogenase (ubiquinone) activity"/>
    <property type="evidence" value="ECO:0007669"/>
    <property type="project" value="UniProtKB-EC"/>
</dbReference>
<evidence type="ECO:0000256" key="5">
    <source>
        <dbReference type="ARBA" id="ARBA00022448"/>
    </source>
</evidence>
<keyword evidence="15" id="KW-0999">Mitochondrion inner membrane</keyword>
<sequence length="98" mass="10831">MNILSAVLFSLFFLGIIGVVINRLHLLSLLLCLELLLVSLFLNISTWSQIHDELVYLNFSILLLTFSACEASAGLALMVSLSRSHNTDLLANINLLQT</sequence>
<protein>
    <recommendedName>
        <fullName evidence="4 15">NADH-ubiquinone oxidoreductase chain 4L</fullName>
        <ecNumber evidence="3 15">7.1.1.2</ecNumber>
    </recommendedName>
</protein>
<evidence type="ECO:0000256" key="12">
    <source>
        <dbReference type="ARBA" id="ARBA00023075"/>
    </source>
</evidence>
<keyword evidence="14 15" id="KW-0472">Membrane</keyword>
<keyword evidence="12 15" id="KW-0830">Ubiquinone</keyword>
<comment type="function">
    <text evidence="15">Core subunit of the mitochondrial membrane respiratory chain NADH dehydrogenase (Complex I) which catalyzes electron transfer from NADH through the respiratory chain, using ubiquinone as an electron acceptor.</text>
</comment>
<geneLocation type="mitochondrion" evidence="16"/>
<keyword evidence="7 15" id="KW-0812">Transmembrane</keyword>
<keyword evidence="8 15" id="KW-1278">Translocase</keyword>
<keyword evidence="13 15" id="KW-0496">Mitochondrion</keyword>
<dbReference type="EMBL" id="KP398509">
    <property type="protein sequence ID" value="AJT35512.1"/>
    <property type="molecule type" value="Genomic_DNA"/>
</dbReference>
<comment type="similarity">
    <text evidence="2 15">Belongs to the complex I subunit 4L family.</text>
</comment>
<dbReference type="GO" id="GO:0030964">
    <property type="term" value="C:NADH dehydrogenase complex"/>
    <property type="evidence" value="ECO:0007669"/>
    <property type="project" value="TreeGrafter"/>
</dbReference>
<feature type="transmembrane region" description="Helical" evidence="15">
    <location>
        <begin position="54"/>
        <end position="79"/>
    </location>
</feature>
<evidence type="ECO:0000256" key="3">
    <source>
        <dbReference type="ARBA" id="ARBA00012944"/>
    </source>
</evidence>
<dbReference type="InterPro" id="IPR039428">
    <property type="entry name" value="NUOK/Mnh_C1-like"/>
</dbReference>
<feature type="transmembrane region" description="Helical" evidence="15">
    <location>
        <begin position="28"/>
        <end position="47"/>
    </location>
</feature>
<evidence type="ECO:0000256" key="9">
    <source>
        <dbReference type="ARBA" id="ARBA00022982"/>
    </source>
</evidence>
<dbReference type="GeneID" id="23765259"/>
<evidence type="ECO:0000256" key="8">
    <source>
        <dbReference type="ARBA" id="ARBA00022967"/>
    </source>
</evidence>
<comment type="subcellular location">
    <subcellularLocation>
        <location evidence="15">Mitochondrion inner membrane</location>
        <topology evidence="15">Multi-pass membrane protein</topology>
    </subcellularLocation>
    <subcellularLocation>
        <location evidence="1">Mitochondrion membrane</location>
        <topology evidence="1">Multi-pass membrane protein</topology>
    </subcellularLocation>
</comment>
<accession>A0A0D4BJ62</accession>
<comment type="catalytic activity">
    <reaction evidence="15">
        <text>a ubiquinone + NADH + 5 H(+)(in) = a ubiquinol + NAD(+) + 4 H(+)(out)</text>
        <dbReference type="Rhea" id="RHEA:29091"/>
        <dbReference type="Rhea" id="RHEA-COMP:9565"/>
        <dbReference type="Rhea" id="RHEA-COMP:9566"/>
        <dbReference type="ChEBI" id="CHEBI:15378"/>
        <dbReference type="ChEBI" id="CHEBI:16389"/>
        <dbReference type="ChEBI" id="CHEBI:17976"/>
        <dbReference type="ChEBI" id="CHEBI:57540"/>
        <dbReference type="ChEBI" id="CHEBI:57945"/>
        <dbReference type="EC" id="7.1.1.2"/>
    </reaction>
</comment>
<gene>
    <name evidence="16" type="primary">ND4L</name>
</gene>
<keyword evidence="5 15" id="KW-0813">Transport</keyword>
<evidence type="ECO:0000256" key="11">
    <source>
        <dbReference type="ARBA" id="ARBA00023027"/>
    </source>
</evidence>
<dbReference type="EC" id="7.1.1.2" evidence="3 15"/>
<evidence type="ECO:0000256" key="14">
    <source>
        <dbReference type="ARBA" id="ARBA00023136"/>
    </source>
</evidence>
<dbReference type="CTD" id="4539"/>
<dbReference type="Gene3D" id="1.10.287.3510">
    <property type="match status" value="1"/>
</dbReference>
<evidence type="ECO:0000256" key="2">
    <source>
        <dbReference type="ARBA" id="ARBA00010519"/>
    </source>
</evidence>
<dbReference type="PANTHER" id="PTHR11434">
    <property type="entry name" value="NADH-UBIQUINONE OXIDOREDUCTASE SUBUNIT ND4L"/>
    <property type="match status" value="1"/>
</dbReference>
<evidence type="ECO:0000313" key="16">
    <source>
        <dbReference type="EMBL" id="AJT35512.1"/>
    </source>
</evidence>
<dbReference type="AlphaFoldDB" id="A0A0D4BJ62"/>
<keyword evidence="10 15" id="KW-1133">Transmembrane helix</keyword>
<proteinExistence type="inferred from homology"/>
<evidence type="ECO:0000256" key="6">
    <source>
        <dbReference type="ARBA" id="ARBA00022660"/>
    </source>
</evidence>
<evidence type="ECO:0000256" key="1">
    <source>
        <dbReference type="ARBA" id="ARBA00004225"/>
    </source>
</evidence>
<keyword evidence="6 15" id="KW-0679">Respiratory chain</keyword>
<dbReference type="InterPro" id="IPR001133">
    <property type="entry name" value="NADH_UbQ_OxRdtase_chain4L/K"/>
</dbReference>
<evidence type="ECO:0000256" key="15">
    <source>
        <dbReference type="RuleBase" id="RU004419"/>
    </source>
</evidence>
<evidence type="ECO:0000256" key="4">
    <source>
        <dbReference type="ARBA" id="ARBA00016612"/>
    </source>
</evidence>
<evidence type="ECO:0000256" key="7">
    <source>
        <dbReference type="ARBA" id="ARBA00022692"/>
    </source>
</evidence>
<dbReference type="GO" id="GO:0016651">
    <property type="term" value="F:oxidoreductase activity, acting on NAD(P)H"/>
    <property type="evidence" value="ECO:0007669"/>
    <property type="project" value="InterPro"/>
</dbReference>
<dbReference type="Pfam" id="PF00420">
    <property type="entry name" value="Oxidored_q2"/>
    <property type="match status" value="1"/>
</dbReference>
<dbReference type="GO" id="GO:0042773">
    <property type="term" value="P:ATP synthesis coupled electron transport"/>
    <property type="evidence" value="ECO:0007669"/>
    <property type="project" value="UniProtKB-UniRule"/>
</dbReference>
<organism evidence="16">
    <name type="scientific">Apostichopus californicus</name>
    <name type="common">California sea cucumber</name>
    <name type="synonym">Parastichopus californicus</name>
    <dbReference type="NCBI Taxonomy" id="2032702"/>
    <lineage>
        <taxon>Eukaryota</taxon>
        <taxon>Metazoa</taxon>
        <taxon>Echinodermata</taxon>
        <taxon>Eleutherozoa</taxon>
        <taxon>Echinozoa</taxon>
        <taxon>Holothuroidea</taxon>
        <taxon>Aspidochirotacea</taxon>
        <taxon>Aspidochirotida</taxon>
        <taxon>Stichopodidae</taxon>
        <taxon>Apostichopus</taxon>
    </lineage>
</organism>
<keyword evidence="11 15" id="KW-0520">NAD</keyword>
<evidence type="ECO:0000256" key="10">
    <source>
        <dbReference type="ARBA" id="ARBA00022989"/>
    </source>
</evidence>